<dbReference type="InterPro" id="IPR036412">
    <property type="entry name" value="HAD-like_sf"/>
</dbReference>
<dbReference type="InterPro" id="IPR006549">
    <property type="entry name" value="HAD-SF_hydro_IIIA"/>
</dbReference>
<dbReference type="GO" id="GO:0005975">
    <property type="term" value="P:carbohydrate metabolic process"/>
    <property type="evidence" value="ECO:0007669"/>
    <property type="project" value="InterPro"/>
</dbReference>
<dbReference type="InterPro" id="IPR006543">
    <property type="entry name" value="Histidinol-phos"/>
</dbReference>
<feature type="binding site" evidence="10">
    <location>
        <position position="107"/>
    </location>
    <ligand>
        <name>Zn(2+)</name>
        <dbReference type="ChEBI" id="CHEBI:29105"/>
    </ligand>
</feature>
<dbReference type="NCBIfam" id="TIGR01662">
    <property type="entry name" value="HAD-SF-IIIA"/>
    <property type="match status" value="1"/>
</dbReference>
<dbReference type="Proteomes" id="UP000178880">
    <property type="component" value="Unassembled WGS sequence"/>
</dbReference>
<feature type="site" description="Stabilizes the phosphoryl group" evidence="9">
    <location>
        <position position="68"/>
    </location>
</feature>
<protein>
    <recommendedName>
        <fullName evidence="6 7">D,D-heptose 1,7-bisphosphate phosphatase</fullName>
        <ecNumber evidence="7">3.1.3.-</ecNumber>
    </recommendedName>
</protein>
<dbReference type="EMBL" id="MHLA01000007">
    <property type="protein sequence ID" value="OGZ00136.1"/>
    <property type="molecule type" value="Genomic_DNA"/>
</dbReference>
<dbReference type="InterPro" id="IPR023214">
    <property type="entry name" value="HAD_sf"/>
</dbReference>
<feature type="binding site" evidence="10">
    <location>
        <position position="109"/>
    </location>
    <ligand>
        <name>Zn(2+)</name>
        <dbReference type="ChEBI" id="CHEBI:29105"/>
    </ligand>
</feature>
<keyword evidence="2 7" id="KW-0963">Cytoplasm</keyword>
<dbReference type="PANTHER" id="PTHR42891">
    <property type="entry name" value="D-GLYCERO-BETA-D-MANNO-HEPTOSE-1,7-BISPHOSPHATE 7-PHOSPHATASE"/>
    <property type="match status" value="1"/>
</dbReference>
<keyword evidence="4 7" id="KW-0378">Hydrolase</keyword>
<feature type="binding site" evidence="10">
    <location>
        <position position="122"/>
    </location>
    <ligand>
        <name>Zn(2+)</name>
        <dbReference type="ChEBI" id="CHEBI:29105"/>
    </ligand>
</feature>
<evidence type="ECO:0000256" key="4">
    <source>
        <dbReference type="ARBA" id="ARBA00022801"/>
    </source>
</evidence>
<organism evidence="11 12">
    <name type="scientific">Candidatus Liptonbacteria bacterium RIFCSPLOWO2_01_FULL_52_25</name>
    <dbReference type="NCBI Taxonomy" id="1798650"/>
    <lineage>
        <taxon>Bacteria</taxon>
        <taxon>Candidatus Liptoniibacteriota</taxon>
    </lineage>
</organism>
<evidence type="ECO:0000256" key="9">
    <source>
        <dbReference type="PIRSR" id="PIRSR004682-3"/>
    </source>
</evidence>
<dbReference type="EC" id="3.1.3.-" evidence="7"/>
<name>A0A1G2CFI5_9BACT</name>
<proteinExistence type="inferred from homology"/>
<comment type="subcellular location">
    <subcellularLocation>
        <location evidence="1 7">Cytoplasm</location>
    </subcellularLocation>
</comment>
<comment type="cofactor">
    <cofactor evidence="10">
        <name>Zn(2+)</name>
        <dbReference type="ChEBI" id="CHEBI:29105"/>
    </cofactor>
</comment>
<evidence type="ECO:0000313" key="12">
    <source>
        <dbReference type="Proteomes" id="UP000178880"/>
    </source>
</evidence>
<feature type="site" description="Stabilizes the phosphoryl group" evidence="9">
    <location>
        <position position="126"/>
    </location>
</feature>
<evidence type="ECO:0000256" key="7">
    <source>
        <dbReference type="PIRNR" id="PIRNR004682"/>
    </source>
</evidence>
<keyword evidence="5 7" id="KW-0119">Carbohydrate metabolism</keyword>
<dbReference type="STRING" id="1798650.A2945_00390"/>
<evidence type="ECO:0000256" key="6">
    <source>
        <dbReference type="ARBA" id="ARBA00031828"/>
    </source>
</evidence>
<feature type="binding site" evidence="10">
    <location>
        <position position="26"/>
    </location>
    <ligand>
        <name>Mg(2+)</name>
        <dbReference type="ChEBI" id="CHEBI:18420"/>
    </ligand>
</feature>
<evidence type="ECO:0000313" key="11">
    <source>
        <dbReference type="EMBL" id="OGZ00136.1"/>
    </source>
</evidence>
<dbReference type="PANTHER" id="PTHR42891:SF1">
    <property type="entry name" value="D-GLYCERO-BETA-D-MANNO-HEPTOSE-1,7-BISPHOSPHATE 7-PHOSPHATASE"/>
    <property type="match status" value="1"/>
</dbReference>
<dbReference type="SUPFAM" id="SSF56784">
    <property type="entry name" value="HAD-like"/>
    <property type="match status" value="1"/>
</dbReference>
<evidence type="ECO:0000256" key="3">
    <source>
        <dbReference type="ARBA" id="ARBA00022723"/>
    </source>
</evidence>
<gene>
    <name evidence="11" type="ORF">A2945_00390</name>
</gene>
<dbReference type="CDD" id="cd07503">
    <property type="entry name" value="HAD_HisB-N"/>
    <property type="match status" value="1"/>
</dbReference>
<evidence type="ECO:0000256" key="10">
    <source>
        <dbReference type="PIRSR" id="PIRSR004682-4"/>
    </source>
</evidence>
<evidence type="ECO:0000256" key="1">
    <source>
        <dbReference type="ARBA" id="ARBA00004496"/>
    </source>
</evidence>
<feature type="binding site" evidence="10">
    <location>
        <position position="151"/>
    </location>
    <ligand>
        <name>Mg(2+)</name>
        <dbReference type="ChEBI" id="CHEBI:18420"/>
    </ligand>
</feature>
<dbReference type="GO" id="GO:0046872">
    <property type="term" value="F:metal ion binding"/>
    <property type="evidence" value="ECO:0007669"/>
    <property type="project" value="UniProtKB-KW"/>
</dbReference>
<comment type="cofactor">
    <cofactor evidence="10">
        <name>Mg(2+)</name>
        <dbReference type="ChEBI" id="CHEBI:18420"/>
    </cofactor>
</comment>
<evidence type="ECO:0000256" key="8">
    <source>
        <dbReference type="PIRSR" id="PIRSR004682-1"/>
    </source>
</evidence>
<dbReference type="NCBIfam" id="TIGR01656">
    <property type="entry name" value="Histidinol-ppas"/>
    <property type="match status" value="1"/>
</dbReference>
<evidence type="ECO:0000256" key="5">
    <source>
        <dbReference type="ARBA" id="ARBA00023277"/>
    </source>
</evidence>
<keyword evidence="10" id="KW-0862">Zinc</keyword>
<dbReference type="InterPro" id="IPR004446">
    <property type="entry name" value="Heptose_bisP_phosphatase"/>
</dbReference>
<evidence type="ECO:0000256" key="2">
    <source>
        <dbReference type="ARBA" id="ARBA00022490"/>
    </source>
</evidence>
<feature type="site" description="Contributes to substrate recognition" evidence="9">
    <location>
        <position position="125"/>
    </location>
</feature>
<feature type="active site" description="Proton donor" evidence="8">
    <location>
        <position position="28"/>
    </location>
</feature>
<accession>A0A1G2CFI5</accession>
<dbReference type="AlphaFoldDB" id="A0A1G2CFI5"/>
<dbReference type="Gene3D" id="3.40.50.1000">
    <property type="entry name" value="HAD superfamily/HAD-like"/>
    <property type="match status" value="1"/>
</dbReference>
<feature type="active site" description="Nucleophile" evidence="8">
    <location>
        <position position="26"/>
    </location>
</feature>
<dbReference type="PIRSF" id="PIRSF004682">
    <property type="entry name" value="GmhB"/>
    <property type="match status" value="1"/>
</dbReference>
<dbReference type="GO" id="GO:0016791">
    <property type="term" value="F:phosphatase activity"/>
    <property type="evidence" value="ECO:0007669"/>
    <property type="project" value="InterPro"/>
</dbReference>
<dbReference type="GO" id="GO:0005737">
    <property type="term" value="C:cytoplasm"/>
    <property type="evidence" value="ECO:0007669"/>
    <property type="project" value="UniProtKB-SubCell"/>
</dbReference>
<comment type="similarity">
    <text evidence="7">Belongs to the gmhB family.</text>
</comment>
<dbReference type="Pfam" id="PF13242">
    <property type="entry name" value="Hydrolase_like"/>
    <property type="match status" value="1"/>
</dbReference>
<sequence length="203" mass="22808">MSRFNYHGGKKWDIYKKTARSAVFLDRDGTIIRQVELLHKVSEVKLLPGVAQAIREFNRLGYVTVIVTNQPVVARGISTPKEVDAIHAFLMGRLKKGGAKIDAVYFCPHHPEATLKKYRMKCKCRKPEIGMILQAAKKHGIDLKKSFMVGDSTRDTQAGNRAKLKTILVKTGKGGKDVWQFEAKPDFVVKDLNAAVRVIKKFS</sequence>
<feature type="binding site" evidence="10">
    <location>
        <position position="28"/>
    </location>
    <ligand>
        <name>Mg(2+)</name>
        <dbReference type="ChEBI" id="CHEBI:18420"/>
    </ligand>
</feature>
<feature type="binding site" evidence="10">
    <location>
        <position position="124"/>
    </location>
    <ligand>
        <name>Zn(2+)</name>
        <dbReference type="ChEBI" id="CHEBI:29105"/>
    </ligand>
</feature>
<reference evidence="11 12" key="1">
    <citation type="journal article" date="2016" name="Nat. Commun.">
        <title>Thousands of microbial genomes shed light on interconnected biogeochemical processes in an aquifer system.</title>
        <authorList>
            <person name="Anantharaman K."/>
            <person name="Brown C.T."/>
            <person name="Hug L.A."/>
            <person name="Sharon I."/>
            <person name="Castelle C.J."/>
            <person name="Probst A.J."/>
            <person name="Thomas B.C."/>
            <person name="Singh A."/>
            <person name="Wilkins M.J."/>
            <person name="Karaoz U."/>
            <person name="Brodie E.L."/>
            <person name="Williams K.H."/>
            <person name="Hubbard S.S."/>
            <person name="Banfield J.F."/>
        </authorList>
    </citation>
    <scope>NUCLEOTIDE SEQUENCE [LARGE SCALE GENOMIC DNA]</scope>
</reference>
<comment type="caution">
    <text evidence="11">The sequence shown here is derived from an EMBL/GenBank/DDBJ whole genome shotgun (WGS) entry which is preliminary data.</text>
</comment>
<keyword evidence="3 10" id="KW-0479">Metal-binding</keyword>
<keyword evidence="10" id="KW-0460">Magnesium</keyword>